<dbReference type="Pfam" id="PF13519">
    <property type="entry name" value="VWA_2"/>
    <property type="match status" value="1"/>
</dbReference>
<dbReference type="CDD" id="cd22297">
    <property type="entry name" value="PSMD4_RAZUL"/>
    <property type="match status" value="1"/>
</dbReference>
<dbReference type="SUPFAM" id="SSF53300">
    <property type="entry name" value="vWA-like"/>
    <property type="match status" value="1"/>
</dbReference>
<evidence type="ECO:0000313" key="7">
    <source>
        <dbReference type="EMBL" id="ELR24164.1"/>
    </source>
</evidence>
<proteinExistence type="inferred from homology"/>
<dbReference type="InterPro" id="IPR002035">
    <property type="entry name" value="VWF_A"/>
</dbReference>
<dbReference type="GO" id="GO:0031593">
    <property type="term" value="F:polyubiquitin modification-dependent protein binding"/>
    <property type="evidence" value="ECO:0007669"/>
    <property type="project" value="TreeGrafter"/>
</dbReference>
<reference evidence="7 8" key="1">
    <citation type="journal article" date="2013" name="Genome Biol.">
        <title>Genome of Acanthamoeba castellanii highlights extensive lateral gene transfer and early evolution of tyrosine kinase signaling.</title>
        <authorList>
            <person name="Clarke M."/>
            <person name="Lohan A.J."/>
            <person name="Liu B."/>
            <person name="Lagkouvardos I."/>
            <person name="Roy S."/>
            <person name="Zafar N."/>
            <person name="Bertelli C."/>
            <person name="Schilde C."/>
            <person name="Kianianmomeni A."/>
            <person name="Burglin T.R."/>
            <person name="Frech C."/>
            <person name="Turcotte B."/>
            <person name="Kopec K.O."/>
            <person name="Synnott J.M."/>
            <person name="Choo C."/>
            <person name="Paponov I."/>
            <person name="Finkler A."/>
            <person name="Soon Heng Tan C."/>
            <person name="Hutchins A.P."/>
            <person name="Weinmeier T."/>
            <person name="Rattei T."/>
            <person name="Chu J.S."/>
            <person name="Gimenez G."/>
            <person name="Irimia M."/>
            <person name="Rigden D.J."/>
            <person name="Fitzpatrick D.A."/>
            <person name="Lorenzo-Morales J."/>
            <person name="Bateman A."/>
            <person name="Chiu C.H."/>
            <person name="Tang P."/>
            <person name="Hegemann P."/>
            <person name="Fromm H."/>
            <person name="Raoult D."/>
            <person name="Greub G."/>
            <person name="Miranda-Saavedra D."/>
            <person name="Chen N."/>
            <person name="Nash P."/>
            <person name="Ginger M.L."/>
            <person name="Horn M."/>
            <person name="Schaap P."/>
            <person name="Caler L."/>
            <person name="Loftus B."/>
        </authorList>
    </citation>
    <scope>NUCLEOTIDE SEQUENCE [LARGE SCALE GENOMIC DNA]</scope>
    <source>
        <strain evidence="7 8">Neff</strain>
    </source>
</reference>
<keyword evidence="2" id="KW-0677">Repeat</keyword>
<feature type="compositionally biased region" description="Low complexity" evidence="5">
    <location>
        <begin position="272"/>
        <end position="297"/>
    </location>
</feature>
<dbReference type="GO" id="GO:0008540">
    <property type="term" value="C:proteasome regulatory particle, base subcomplex"/>
    <property type="evidence" value="ECO:0007669"/>
    <property type="project" value="TreeGrafter"/>
</dbReference>
<dbReference type="PANTHER" id="PTHR10223:SF0">
    <property type="entry name" value="26S PROTEASOME NON-ATPASE REGULATORY SUBUNIT 4"/>
    <property type="match status" value="1"/>
</dbReference>
<evidence type="ECO:0000313" key="8">
    <source>
        <dbReference type="Proteomes" id="UP000011083"/>
    </source>
</evidence>
<dbReference type="InterPro" id="IPR003903">
    <property type="entry name" value="UIM_dom"/>
</dbReference>
<feature type="region of interest" description="Disordered" evidence="5">
    <location>
        <begin position="257"/>
        <end position="346"/>
    </location>
</feature>
<dbReference type="InterPro" id="IPR027040">
    <property type="entry name" value="PSMD4"/>
</dbReference>
<evidence type="ECO:0000256" key="1">
    <source>
        <dbReference type="ARBA" id="ARBA00005574"/>
    </source>
</evidence>
<feature type="region of interest" description="Disordered" evidence="5">
    <location>
        <begin position="205"/>
        <end position="232"/>
    </location>
</feature>
<feature type="domain" description="VWFA" evidence="6">
    <location>
        <begin position="2"/>
        <end position="89"/>
    </location>
</feature>
<dbReference type="SMART" id="SM00726">
    <property type="entry name" value="UIM"/>
    <property type="match status" value="2"/>
</dbReference>
<keyword evidence="3" id="KW-0647">Proteasome</keyword>
<evidence type="ECO:0000259" key="6">
    <source>
        <dbReference type="Pfam" id="PF13519"/>
    </source>
</evidence>
<dbReference type="Proteomes" id="UP000011083">
    <property type="component" value="Unassembled WGS sequence"/>
</dbReference>
<accession>L8HF89</accession>
<evidence type="ECO:0000256" key="3">
    <source>
        <dbReference type="ARBA" id="ARBA00022942"/>
    </source>
</evidence>
<dbReference type="PROSITE" id="PS50330">
    <property type="entry name" value="UIM"/>
    <property type="match status" value="2"/>
</dbReference>
<dbReference type="STRING" id="1257118.L8HF89"/>
<feature type="compositionally biased region" description="Basic and acidic residues" evidence="5">
    <location>
        <begin position="332"/>
        <end position="346"/>
    </location>
</feature>
<dbReference type="Gene3D" id="1.10.287.3990">
    <property type="match status" value="1"/>
</dbReference>
<dbReference type="RefSeq" id="XP_004353692.1">
    <property type="nucleotide sequence ID" value="XM_004353640.1"/>
</dbReference>
<dbReference type="OMA" id="QMSMQDQ"/>
<evidence type="ECO:0000256" key="2">
    <source>
        <dbReference type="ARBA" id="ARBA00022737"/>
    </source>
</evidence>
<dbReference type="KEGG" id="acan:ACA1_376240"/>
<name>L8HF89_ACACF</name>
<dbReference type="GO" id="GO:0005829">
    <property type="term" value="C:cytosol"/>
    <property type="evidence" value="ECO:0007669"/>
    <property type="project" value="TreeGrafter"/>
</dbReference>
<dbReference type="OrthoDB" id="1731724at2759"/>
<dbReference type="EMBL" id="KB007836">
    <property type="protein sequence ID" value="ELR24164.1"/>
    <property type="molecule type" value="Genomic_DNA"/>
</dbReference>
<evidence type="ECO:0000256" key="5">
    <source>
        <dbReference type="SAM" id="MobiDB-lite"/>
    </source>
</evidence>
<organism evidence="7 8">
    <name type="scientific">Acanthamoeba castellanii (strain ATCC 30010 / Neff)</name>
    <dbReference type="NCBI Taxonomy" id="1257118"/>
    <lineage>
        <taxon>Eukaryota</taxon>
        <taxon>Amoebozoa</taxon>
        <taxon>Discosea</taxon>
        <taxon>Longamoebia</taxon>
        <taxon>Centramoebida</taxon>
        <taxon>Acanthamoebidae</taxon>
        <taxon>Acanthamoeba</taxon>
    </lineage>
</organism>
<dbReference type="PANTHER" id="PTHR10223">
    <property type="entry name" value="26S PROTEASOME NON-ATPASE REGULATORY SUBUNIT 4"/>
    <property type="match status" value="1"/>
</dbReference>
<dbReference type="FunFam" id="3.40.50.410:FF:000005">
    <property type="entry name" value="26S proteasome non-ATPase regulatory subunit 4"/>
    <property type="match status" value="1"/>
</dbReference>
<protein>
    <recommendedName>
        <fullName evidence="4">26S proteasome regulatory subunit RPN10</fullName>
    </recommendedName>
</protein>
<dbReference type="GeneID" id="14925170"/>
<comment type="similarity">
    <text evidence="1">Belongs to the proteasome subunit S5A family.</text>
</comment>
<dbReference type="Gene3D" id="3.40.50.410">
    <property type="entry name" value="von Willebrand factor, type A domain"/>
    <property type="match status" value="1"/>
</dbReference>
<feature type="compositionally biased region" description="Basic and acidic residues" evidence="5">
    <location>
        <begin position="205"/>
        <end position="219"/>
    </location>
</feature>
<evidence type="ECO:0000256" key="4">
    <source>
        <dbReference type="ARBA" id="ARBA00044341"/>
    </source>
</evidence>
<dbReference type="InterPro" id="IPR049590">
    <property type="entry name" value="PSMD4_RAZUL-like"/>
</dbReference>
<dbReference type="AlphaFoldDB" id="L8HF89"/>
<feature type="region of interest" description="Disordered" evidence="5">
    <location>
        <begin position="158"/>
        <end position="191"/>
    </location>
</feature>
<dbReference type="InterPro" id="IPR036465">
    <property type="entry name" value="vWFA_dom_sf"/>
</dbReference>
<gene>
    <name evidence="7" type="ORF">ACA1_376240</name>
</gene>
<keyword evidence="8" id="KW-1185">Reference proteome</keyword>
<sequence length="346" mass="36080">MEAQIDAVNVVMGWKFQSNPENTVGVLKMAKGPEVLVTPGPDIGKVLTALHSVQVQGKIDLMTSVQVAQLALKHRQNKNQHQRMILFIGSPAQADTAALTKLGQALKKNNVAVDVISFGEVEENREKLEAFVKAVNSNDNSNLVVVEPGTRTLTEAIRASPLSGRAPAPAGAEGGAAGGEGGEDFFGIDPNEDPELAMAIRASLEEEKRRREREQKDGGEGAEGAAPTQEAVMTDAGGVDDDEEAMLAEAIALSMASQSTPAPAAEAEKPAAAKPETTTTTPAPAAAPAGAAPAGGEVTDPQFLNDVLGSLPGVDLADPQIQEILASMKAQQEQEKKDEKKDEGGK</sequence>
<dbReference type="GO" id="GO:0043161">
    <property type="term" value="P:proteasome-mediated ubiquitin-dependent protein catabolic process"/>
    <property type="evidence" value="ECO:0007669"/>
    <property type="project" value="TreeGrafter"/>
</dbReference>
<dbReference type="GO" id="GO:0005634">
    <property type="term" value="C:nucleus"/>
    <property type="evidence" value="ECO:0007669"/>
    <property type="project" value="TreeGrafter"/>
</dbReference>
<dbReference type="VEuPathDB" id="AmoebaDB:ACA1_376240"/>